<dbReference type="EMBL" id="CALYLO010000004">
    <property type="protein sequence ID" value="CAH8246007.1"/>
    <property type="molecule type" value="Genomic_DNA"/>
</dbReference>
<dbReference type="InterPro" id="IPR032585">
    <property type="entry name" value="DUF4912"/>
</dbReference>
<keyword evidence="2" id="KW-1185">Reference proteome</keyword>
<gene>
    <name evidence="1" type="ORF">WJ0W_003242</name>
</gene>
<name>A0ABM9G3T5_9BACL</name>
<dbReference type="Pfam" id="PF16258">
    <property type="entry name" value="DUF4912"/>
    <property type="match status" value="1"/>
</dbReference>
<evidence type="ECO:0000313" key="1">
    <source>
        <dbReference type="EMBL" id="CAH8246007.1"/>
    </source>
</evidence>
<evidence type="ECO:0000313" key="2">
    <source>
        <dbReference type="Proteomes" id="UP001154322"/>
    </source>
</evidence>
<reference evidence="1" key="1">
    <citation type="submission" date="2022-06" db="EMBL/GenBank/DDBJ databases">
        <authorList>
            <person name="Dietemann V."/>
            <person name="Ory F."/>
            <person name="Dainat B."/>
            <person name="Oberhansli S."/>
        </authorList>
    </citation>
    <scope>NUCLEOTIDE SEQUENCE</scope>
    <source>
        <strain evidence="1">Ena-SAMPLE-TAB-26-04-2022-14:26:32:270-5432</strain>
    </source>
</reference>
<proteinExistence type="predicted"/>
<protein>
    <submittedName>
        <fullName evidence="1">DUF4912 domain-containing protein</fullName>
    </submittedName>
</protein>
<accession>A0ABM9G3T5</accession>
<dbReference type="Proteomes" id="UP001154322">
    <property type="component" value="Unassembled WGS sequence"/>
</dbReference>
<comment type="caution">
    <text evidence="1">The sequence shown here is derived from an EMBL/GenBank/DDBJ whole genome shotgun (WGS) entry which is preliminary data.</text>
</comment>
<organism evidence="1 2">
    <name type="scientific">Paenibacillus melissococcoides</name>
    <dbReference type="NCBI Taxonomy" id="2912268"/>
    <lineage>
        <taxon>Bacteria</taxon>
        <taxon>Bacillati</taxon>
        <taxon>Bacillota</taxon>
        <taxon>Bacilli</taxon>
        <taxon>Bacillales</taxon>
        <taxon>Paenibacillaceae</taxon>
        <taxon>Paenibacillus</taxon>
    </lineage>
</organism>
<sequence>MVKNPDTLFAYWHISPRRRAAAERHYGRPWSEMMKNIRLYAAPVPERLQAGNGDAPLPYHDCRDSRVQRDEAASAYLRPVLPGGAHAADFGILDDDSRFVPLVRSSILCIPMSAHAYARSARLHSASSAILAPKAGGGSLFEQFSVYTLYSKHEGVHA</sequence>